<keyword evidence="2" id="KW-0805">Transcription regulation</keyword>
<evidence type="ECO:0000256" key="1">
    <source>
        <dbReference type="ARBA" id="ARBA00009437"/>
    </source>
</evidence>
<evidence type="ECO:0000313" key="6">
    <source>
        <dbReference type="EMBL" id="GEN65208.1"/>
    </source>
</evidence>
<gene>
    <name evidence="6" type="ORF">AOE01nite_34320</name>
</gene>
<dbReference type="Gene3D" id="3.40.190.10">
    <property type="entry name" value="Periplasmic binding protein-like II"/>
    <property type="match status" value="2"/>
</dbReference>
<comment type="similarity">
    <text evidence="1">Belongs to the LysR transcriptional regulatory family.</text>
</comment>
<dbReference type="AlphaFoldDB" id="A0A511XQG5"/>
<dbReference type="SUPFAM" id="SSF53850">
    <property type="entry name" value="Periplasmic binding protein-like II"/>
    <property type="match status" value="1"/>
</dbReference>
<proteinExistence type="inferred from homology"/>
<protein>
    <submittedName>
        <fullName evidence="6">LysR family transcriptional regulator</fullName>
    </submittedName>
</protein>
<dbReference type="PANTHER" id="PTHR30346">
    <property type="entry name" value="TRANSCRIPTIONAL DUAL REGULATOR HCAR-RELATED"/>
    <property type="match status" value="1"/>
</dbReference>
<reference evidence="6 7" key="1">
    <citation type="submission" date="2019-07" db="EMBL/GenBank/DDBJ databases">
        <title>Whole genome shotgun sequence of Acetobacter oeni NBRC 105207.</title>
        <authorList>
            <person name="Hosoyama A."/>
            <person name="Uohara A."/>
            <person name="Ohji S."/>
            <person name="Ichikawa N."/>
        </authorList>
    </citation>
    <scope>NUCLEOTIDE SEQUENCE [LARGE SCALE GENOMIC DNA]</scope>
    <source>
        <strain evidence="6 7">NBRC 105207</strain>
    </source>
</reference>
<organism evidence="6 7">
    <name type="scientific">Acetobacter oeni</name>
    <dbReference type="NCBI Taxonomy" id="304077"/>
    <lineage>
        <taxon>Bacteria</taxon>
        <taxon>Pseudomonadati</taxon>
        <taxon>Pseudomonadota</taxon>
        <taxon>Alphaproteobacteria</taxon>
        <taxon>Acetobacterales</taxon>
        <taxon>Acetobacteraceae</taxon>
        <taxon>Acetobacter</taxon>
    </lineage>
</organism>
<dbReference type="FunFam" id="1.10.10.10:FF:000001">
    <property type="entry name" value="LysR family transcriptional regulator"/>
    <property type="match status" value="1"/>
</dbReference>
<evidence type="ECO:0000259" key="5">
    <source>
        <dbReference type="PROSITE" id="PS50931"/>
    </source>
</evidence>
<name>A0A511XQG5_9PROT</name>
<dbReference type="Pfam" id="PF03466">
    <property type="entry name" value="LysR_substrate"/>
    <property type="match status" value="1"/>
</dbReference>
<dbReference type="Proteomes" id="UP000321746">
    <property type="component" value="Unassembled WGS sequence"/>
</dbReference>
<keyword evidence="7" id="KW-1185">Reference proteome</keyword>
<evidence type="ECO:0000256" key="2">
    <source>
        <dbReference type="ARBA" id="ARBA00023015"/>
    </source>
</evidence>
<dbReference type="Gene3D" id="1.10.10.10">
    <property type="entry name" value="Winged helix-like DNA-binding domain superfamily/Winged helix DNA-binding domain"/>
    <property type="match status" value="1"/>
</dbReference>
<dbReference type="InterPro" id="IPR005119">
    <property type="entry name" value="LysR_subst-bd"/>
</dbReference>
<dbReference type="GO" id="GO:0003677">
    <property type="term" value="F:DNA binding"/>
    <property type="evidence" value="ECO:0007669"/>
    <property type="project" value="UniProtKB-KW"/>
</dbReference>
<sequence length="311" mass="34162">MWGHSMSLRVTLRQLEYFVAVGESGSVAGAAEKLNVSSPSISSAIGQLEFSFGIQLFIRRHAHGLSLTQGGMRFLDGAREILARVRLLSEVSNEITGSVRGPLNVGCLLTFAQIILPRLRRGFVDAYPEVVFHQFEHDQQGLFDALRGAKTDIALTYDLNIPSDLDFIPIVDLPPFVLVGEAHPLADRKSVSVPDLADYPMVLLDLPMSSNYFLSLFSDHNVTPVIAERTRDIAVMKSLVANGFGYSLANVRPLSDLAPDGSKLKFISLAGNLRALRLGLLMSEAAKNSLTIRTFVEYAEKNIAHLHPFEE</sequence>
<dbReference type="PANTHER" id="PTHR30346:SF0">
    <property type="entry name" value="HCA OPERON TRANSCRIPTIONAL ACTIVATOR HCAR"/>
    <property type="match status" value="1"/>
</dbReference>
<dbReference type="InterPro" id="IPR000847">
    <property type="entry name" value="LysR_HTH_N"/>
</dbReference>
<dbReference type="EMBL" id="BJYG01000079">
    <property type="protein sequence ID" value="GEN65208.1"/>
    <property type="molecule type" value="Genomic_DNA"/>
</dbReference>
<dbReference type="InterPro" id="IPR036390">
    <property type="entry name" value="WH_DNA-bd_sf"/>
</dbReference>
<evidence type="ECO:0000256" key="4">
    <source>
        <dbReference type="ARBA" id="ARBA00023163"/>
    </source>
</evidence>
<evidence type="ECO:0000256" key="3">
    <source>
        <dbReference type="ARBA" id="ARBA00023125"/>
    </source>
</evidence>
<dbReference type="SUPFAM" id="SSF46785">
    <property type="entry name" value="Winged helix' DNA-binding domain"/>
    <property type="match status" value="1"/>
</dbReference>
<dbReference type="GO" id="GO:0032993">
    <property type="term" value="C:protein-DNA complex"/>
    <property type="evidence" value="ECO:0007669"/>
    <property type="project" value="TreeGrafter"/>
</dbReference>
<dbReference type="Pfam" id="PF00126">
    <property type="entry name" value="HTH_1"/>
    <property type="match status" value="1"/>
</dbReference>
<dbReference type="GO" id="GO:0003700">
    <property type="term" value="F:DNA-binding transcription factor activity"/>
    <property type="evidence" value="ECO:0007669"/>
    <property type="project" value="InterPro"/>
</dbReference>
<feature type="domain" description="HTH lysR-type" evidence="5">
    <location>
        <begin position="10"/>
        <end position="68"/>
    </location>
</feature>
<accession>A0A511XQG5</accession>
<comment type="caution">
    <text evidence="6">The sequence shown here is derived from an EMBL/GenBank/DDBJ whole genome shotgun (WGS) entry which is preliminary data.</text>
</comment>
<evidence type="ECO:0000313" key="7">
    <source>
        <dbReference type="Proteomes" id="UP000321746"/>
    </source>
</evidence>
<dbReference type="InterPro" id="IPR036388">
    <property type="entry name" value="WH-like_DNA-bd_sf"/>
</dbReference>
<dbReference type="PROSITE" id="PS50931">
    <property type="entry name" value="HTH_LYSR"/>
    <property type="match status" value="1"/>
</dbReference>
<keyword evidence="4" id="KW-0804">Transcription</keyword>
<keyword evidence="3" id="KW-0238">DNA-binding</keyword>
<dbReference type="PRINTS" id="PR00039">
    <property type="entry name" value="HTHLYSR"/>
</dbReference>